<dbReference type="Gene3D" id="3.20.20.10">
    <property type="entry name" value="Alanine racemase"/>
    <property type="match status" value="1"/>
</dbReference>
<evidence type="ECO:0000256" key="1">
    <source>
        <dbReference type="ARBA" id="ARBA00001933"/>
    </source>
</evidence>
<keyword evidence="2" id="KW-0663">Pyridoxal phosphate</keyword>
<protein>
    <submittedName>
        <fullName evidence="3">Uncharacterized protein</fullName>
    </submittedName>
</protein>
<organism evidence="3 4">
    <name type="scientific">Bartonella jaculi</name>
    <dbReference type="NCBI Taxonomy" id="686226"/>
    <lineage>
        <taxon>Bacteria</taxon>
        <taxon>Pseudomonadati</taxon>
        <taxon>Pseudomonadota</taxon>
        <taxon>Alphaproteobacteria</taxon>
        <taxon>Hyphomicrobiales</taxon>
        <taxon>Bartonellaceae</taxon>
        <taxon>Bartonella</taxon>
    </lineage>
</organism>
<dbReference type="PANTHER" id="PTHR43727:SF2">
    <property type="entry name" value="GROUP IV DECARBOXYLASE"/>
    <property type="match status" value="1"/>
</dbReference>
<evidence type="ECO:0000313" key="3">
    <source>
        <dbReference type="EMBL" id="GAA5111520.1"/>
    </source>
</evidence>
<reference evidence="4" key="1">
    <citation type="journal article" date="2019" name="Int. J. Syst. Evol. Microbiol.">
        <title>The Global Catalogue of Microorganisms (GCM) 10K type strain sequencing project: providing services to taxonomists for standard genome sequencing and annotation.</title>
        <authorList>
            <consortium name="The Broad Institute Genomics Platform"/>
            <consortium name="The Broad Institute Genome Sequencing Center for Infectious Disease"/>
            <person name="Wu L."/>
            <person name="Ma J."/>
        </authorList>
    </citation>
    <scope>NUCLEOTIDE SEQUENCE [LARGE SCALE GENOMIC DNA]</scope>
    <source>
        <strain evidence="4">JCM 17712</strain>
    </source>
</reference>
<comment type="caution">
    <text evidence="3">The sequence shown here is derived from an EMBL/GenBank/DDBJ whole genome shotgun (WGS) entry which is preliminary data.</text>
</comment>
<keyword evidence="4" id="KW-1185">Reference proteome</keyword>
<name>A0ABP9N7T4_9HYPH</name>
<dbReference type="EMBL" id="BAABIZ010000036">
    <property type="protein sequence ID" value="GAA5111520.1"/>
    <property type="molecule type" value="Genomic_DNA"/>
</dbReference>
<dbReference type="Gene3D" id="2.40.37.10">
    <property type="entry name" value="Lyase, Ornithine Decarboxylase, Chain A, domain 1"/>
    <property type="match status" value="1"/>
</dbReference>
<dbReference type="InterPro" id="IPR009006">
    <property type="entry name" value="Ala_racemase/Decarboxylase_C"/>
</dbReference>
<dbReference type="InterPro" id="IPR029066">
    <property type="entry name" value="PLP-binding_barrel"/>
</dbReference>
<dbReference type="SUPFAM" id="SSF51419">
    <property type="entry name" value="PLP-binding barrel"/>
    <property type="match status" value="1"/>
</dbReference>
<evidence type="ECO:0000256" key="2">
    <source>
        <dbReference type="ARBA" id="ARBA00022898"/>
    </source>
</evidence>
<dbReference type="Proteomes" id="UP001500864">
    <property type="component" value="Unassembled WGS sequence"/>
</dbReference>
<sequence>MKLNGEHLHVGSNSNSTELRVSNLTKAGKDIYALKDQISFISLGGRYPTFTVFCDAVMVNDEYPRKIYEALSQLGGDLHKLTVIIEPRRIISEDYGYLFSNISSIKERKGTNLITIWALGTCARSAQYHENRVPQILSFRDMSSEFSLVDVVGSNCYEHDILVRNMSIPLDLSLDDKFMLPACGSYDIMNAPD</sequence>
<comment type="cofactor">
    <cofactor evidence="1">
        <name>pyridoxal 5'-phosphate</name>
        <dbReference type="ChEBI" id="CHEBI:597326"/>
    </cofactor>
</comment>
<gene>
    <name evidence="3" type="ORF">GCM10023261_15740</name>
</gene>
<proteinExistence type="predicted"/>
<evidence type="ECO:0000313" key="4">
    <source>
        <dbReference type="Proteomes" id="UP001500864"/>
    </source>
</evidence>
<dbReference type="SUPFAM" id="SSF50621">
    <property type="entry name" value="Alanine racemase C-terminal domain-like"/>
    <property type="match status" value="1"/>
</dbReference>
<dbReference type="PANTHER" id="PTHR43727">
    <property type="entry name" value="DIAMINOPIMELATE DECARBOXYLASE"/>
    <property type="match status" value="1"/>
</dbReference>
<accession>A0ABP9N7T4</accession>